<feature type="compositionally biased region" description="Basic and acidic residues" evidence="2">
    <location>
        <begin position="663"/>
        <end position="692"/>
    </location>
</feature>
<dbReference type="GO" id="GO:0005096">
    <property type="term" value="F:GTPase activator activity"/>
    <property type="evidence" value="ECO:0007669"/>
    <property type="project" value="UniProtKB-KW"/>
</dbReference>
<feature type="compositionally biased region" description="Polar residues" evidence="2">
    <location>
        <begin position="369"/>
        <end position="396"/>
    </location>
</feature>
<dbReference type="PANTHER" id="PTHR15228">
    <property type="entry name" value="SPERMATHECAL PHYSIOLOGY VARIANT"/>
    <property type="match status" value="1"/>
</dbReference>
<dbReference type="SUPFAM" id="SSF48350">
    <property type="entry name" value="GTPase activation domain, GAP"/>
    <property type="match status" value="1"/>
</dbReference>
<feature type="compositionally biased region" description="Low complexity" evidence="2">
    <location>
        <begin position="313"/>
        <end position="328"/>
    </location>
</feature>
<protein>
    <recommendedName>
        <fullName evidence="3">Rho-GAP domain-containing protein</fullName>
    </recommendedName>
</protein>
<dbReference type="CDD" id="cd04396">
    <property type="entry name" value="RhoGAP_fSAC7_BAG7"/>
    <property type="match status" value="1"/>
</dbReference>
<keyword evidence="5" id="KW-1185">Reference proteome</keyword>
<gene>
    <name evidence="4" type="ORF">GSTUAT00001823001</name>
</gene>
<dbReference type="AlphaFoldDB" id="A0A292Q5Q0"/>
<dbReference type="SMART" id="SM00324">
    <property type="entry name" value="RhoGAP"/>
    <property type="match status" value="1"/>
</dbReference>
<feature type="domain" description="Rho-GAP" evidence="3">
    <location>
        <begin position="60"/>
        <end position="255"/>
    </location>
</feature>
<dbReference type="Pfam" id="PF00620">
    <property type="entry name" value="RhoGAP"/>
    <property type="match status" value="1"/>
</dbReference>
<feature type="compositionally biased region" description="Basic and acidic residues" evidence="2">
    <location>
        <begin position="806"/>
        <end position="815"/>
    </location>
</feature>
<dbReference type="InterPro" id="IPR008936">
    <property type="entry name" value="Rho_GTPase_activation_prot"/>
</dbReference>
<feature type="compositionally biased region" description="Polar residues" evidence="2">
    <location>
        <begin position="408"/>
        <end position="419"/>
    </location>
</feature>
<dbReference type="EMBL" id="LN890962">
    <property type="protein sequence ID" value="CUS14093.1"/>
    <property type="molecule type" value="Genomic_DNA"/>
</dbReference>
<feature type="compositionally biased region" description="Basic and acidic residues" evidence="2">
    <location>
        <begin position="771"/>
        <end position="782"/>
    </location>
</feature>
<dbReference type="Gene3D" id="1.10.555.10">
    <property type="entry name" value="Rho GTPase activation protein"/>
    <property type="match status" value="1"/>
</dbReference>
<name>A0A292Q5Q0_9PEZI</name>
<dbReference type="InterPro" id="IPR051025">
    <property type="entry name" value="RhoGAP"/>
</dbReference>
<feature type="compositionally biased region" description="Low complexity" evidence="2">
    <location>
        <begin position="286"/>
        <end position="297"/>
    </location>
</feature>
<evidence type="ECO:0000256" key="1">
    <source>
        <dbReference type="ARBA" id="ARBA00022468"/>
    </source>
</evidence>
<sequence length="815" mass="87255">MVPAGELLPKAHSGSPPTNPSLVGWWEKFKRKPAMKSEEHPAAIFSVPLHKSIQYANVAISLTDAKGEQFIYGYVPIVVAKCGVFLKEKATDVEGIFRLSGSAKRIKDLQTIFDSPDRYGKGLDWTGYTVHDAANVLRRYLNQLPEPIIPLEFYSRFREPLITQPEGEEVLLAIRSYQSLISQLPPLNRQLLLYILDLLAVFASKAEQNLMTASNLAAIFQPGLISHPNHDMAPGQYRLSQEVLVFLITHQDHFLLSMQGGRDQGQASLGVPNTPSSPRFPGKVVGRSPSSASAGAGNVRKYGGVRRNVSATSRRSSGSPVVGSFGAAVGVGGGSGLNRSNTLPSKRSPAVRPTPFAPGDVSPSPSSPHTLTPASNVTRSPSVGEQMGENVSTPSPDTAPAEPKRETPSTSSPRTNISGQAPREPPRDILETTHVKPQPVVTPTKERTFQNFFSLSPEGDRPSRPTNKLKKRRIPGSGGNSAESSTTSLPSVGGGQNSNGPAPISYATLEPSKLLFPRPQSPPPRSPNIGITLLSSFQTKQASVGNPPLALMPAMSPTPSATSSVTSHSSTPSQLDTATNPASSPGKTGRHRRLSNPQFENPPVSSTSPNSGGSSGGLLERIRRASRSPPARRRSVSGEASRPVEEGSHAKAPKNIFGWPQRSTDERKQHPGREREKERGEEKKKERQKTERQVAPQIEQFIHPKNAPAQPYTPSSPLVQPPTPLSQHPLDMPSPMSPLQGKGASPPAVDGPTGQPRKPTLSAGSGQGSEETIRGVRPKEGSARVSVPGESIEPEGRAPYQLAEARVPEQPEPKV</sequence>
<dbReference type="InterPro" id="IPR000198">
    <property type="entry name" value="RhoGAP_dom"/>
</dbReference>
<dbReference type="GO" id="GO:0060237">
    <property type="term" value="P:regulation of fungal-type cell wall organization"/>
    <property type="evidence" value="ECO:0007669"/>
    <property type="project" value="TreeGrafter"/>
</dbReference>
<feature type="compositionally biased region" description="Polar residues" evidence="2">
    <location>
        <begin position="574"/>
        <end position="586"/>
    </location>
</feature>
<dbReference type="GO" id="GO:0005938">
    <property type="term" value="C:cell cortex"/>
    <property type="evidence" value="ECO:0007669"/>
    <property type="project" value="TreeGrafter"/>
</dbReference>
<feature type="compositionally biased region" description="Basic and acidic residues" evidence="2">
    <location>
        <begin position="424"/>
        <end position="434"/>
    </location>
</feature>
<feature type="compositionally biased region" description="Polar residues" evidence="2">
    <location>
        <begin position="533"/>
        <end position="544"/>
    </location>
</feature>
<feature type="compositionally biased region" description="Basic residues" evidence="2">
    <location>
        <begin position="624"/>
        <end position="635"/>
    </location>
</feature>
<reference evidence="4" key="1">
    <citation type="submission" date="2015-10" db="EMBL/GenBank/DDBJ databases">
        <authorList>
            <person name="Regsiter A."/>
            <person name="william w."/>
        </authorList>
    </citation>
    <scope>NUCLEOTIDE SEQUENCE</scope>
    <source>
        <strain evidence="4">Montdore</strain>
    </source>
</reference>
<feature type="compositionally biased region" description="Polar residues" evidence="2">
    <location>
        <begin position="480"/>
        <end position="490"/>
    </location>
</feature>
<organism evidence="4 5">
    <name type="scientific">Tuber aestivum</name>
    <name type="common">summer truffle</name>
    <dbReference type="NCBI Taxonomy" id="59557"/>
    <lineage>
        <taxon>Eukaryota</taxon>
        <taxon>Fungi</taxon>
        <taxon>Dikarya</taxon>
        <taxon>Ascomycota</taxon>
        <taxon>Pezizomycotina</taxon>
        <taxon>Pezizomycetes</taxon>
        <taxon>Pezizales</taxon>
        <taxon>Tuberaceae</taxon>
        <taxon>Tuber</taxon>
    </lineage>
</organism>
<feature type="compositionally biased region" description="Polar residues" evidence="2">
    <location>
        <begin position="265"/>
        <end position="277"/>
    </location>
</feature>
<evidence type="ECO:0000259" key="3">
    <source>
        <dbReference type="PROSITE" id="PS50238"/>
    </source>
</evidence>
<proteinExistence type="predicted"/>
<accession>A0A292Q5Q0</accession>
<evidence type="ECO:0000256" key="2">
    <source>
        <dbReference type="SAM" id="MobiDB-lite"/>
    </source>
</evidence>
<dbReference type="GO" id="GO:0007165">
    <property type="term" value="P:signal transduction"/>
    <property type="evidence" value="ECO:0007669"/>
    <property type="project" value="InterPro"/>
</dbReference>
<feature type="compositionally biased region" description="Low complexity" evidence="2">
    <location>
        <begin position="552"/>
        <end position="573"/>
    </location>
</feature>
<keyword evidence="1" id="KW-0343">GTPase activation</keyword>
<dbReference type="Proteomes" id="UP001412239">
    <property type="component" value="Unassembled WGS sequence"/>
</dbReference>
<evidence type="ECO:0000313" key="5">
    <source>
        <dbReference type="Proteomes" id="UP001412239"/>
    </source>
</evidence>
<dbReference type="PROSITE" id="PS50238">
    <property type="entry name" value="RHOGAP"/>
    <property type="match status" value="1"/>
</dbReference>
<feature type="region of interest" description="Disordered" evidence="2">
    <location>
        <begin position="264"/>
        <end position="815"/>
    </location>
</feature>
<evidence type="ECO:0000313" key="4">
    <source>
        <dbReference type="EMBL" id="CUS14093.1"/>
    </source>
</evidence>
<dbReference type="PANTHER" id="PTHR15228:SF25">
    <property type="entry name" value="F-BAR DOMAIN-CONTAINING PROTEIN"/>
    <property type="match status" value="1"/>
</dbReference>